<dbReference type="EMBL" id="JANRMS010001762">
    <property type="protein sequence ID" value="KAJ3526278.1"/>
    <property type="molecule type" value="Genomic_DNA"/>
</dbReference>
<keyword evidence="2" id="KW-1185">Reference proteome</keyword>
<proteinExistence type="predicted"/>
<dbReference type="Proteomes" id="UP001148629">
    <property type="component" value="Unassembled WGS sequence"/>
</dbReference>
<evidence type="ECO:0000313" key="1">
    <source>
        <dbReference type="EMBL" id="KAJ3526278.1"/>
    </source>
</evidence>
<gene>
    <name evidence="1" type="ORF">NM208_g11271</name>
</gene>
<evidence type="ECO:0000313" key="2">
    <source>
        <dbReference type="Proteomes" id="UP001148629"/>
    </source>
</evidence>
<name>A0ACC1RUZ5_9HYPO</name>
<protein>
    <submittedName>
        <fullName evidence="1">Uncharacterized protein</fullName>
    </submittedName>
</protein>
<organism evidence="1 2">
    <name type="scientific">Fusarium decemcellulare</name>
    <dbReference type="NCBI Taxonomy" id="57161"/>
    <lineage>
        <taxon>Eukaryota</taxon>
        <taxon>Fungi</taxon>
        <taxon>Dikarya</taxon>
        <taxon>Ascomycota</taxon>
        <taxon>Pezizomycotina</taxon>
        <taxon>Sordariomycetes</taxon>
        <taxon>Hypocreomycetidae</taxon>
        <taxon>Hypocreales</taxon>
        <taxon>Nectriaceae</taxon>
        <taxon>Fusarium</taxon>
        <taxon>Fusarium decemcellulare species complex</taxon>
    </lineage>
</organism>
<comment type="caution">
    <text evidence="1">The sequence shown here is derived from an EMBL/GenBank/DDBJ whole genome shotgun (WGS) entry which is preliminary data.</text>
</comment>
<sequence>MAASGVDCSKLKELDDFSNYIDTVESQTQFVTSKLQTCKAEICNAVYGTGNPDISGIGVAAGYILELALGVVLSLAVIFLRHQHKKGRGSEWNKIFTSGLRVFFDSAAYFALALQLATIVVLVRKDYGISTDGLGAIEARIAQSVAVVSMMPLLYPVALLEPDPDPDSSADDVRHNARLLLLSSTVSLSFYPFLSRCIHAFGQSPIGNRKDSDVTPDDWGKVALMCFPGSFKDLTKSTTWKALPGLELTASLITYLFTFWLLAGLPSISHAPRGNGKGQKRPKESLSSRERVKKWFGDRLLVAILPLVVIFSLAVPLLVVIFRLRKLQEDLSENMGEEYEGQNWGFGQIVSIVLFFPVVVEMAYRWRFGDACGEGD</sequence>
<accession>A0ACC1RUZ5</accession>
<reference evidence="1" key="1">
    <citation type="submission" date="2022-08" db="EMBL/GenBank/DDBJ databases">
        <title>Genome Sequence of Fusarium decemcellulare.</title>
        <authorList>
            <person name="Buettner E."/>
        </authorList>
    </citation>
    <scope>NUCLEOTIDE SEQUENCE</scope>
    <source>
        <strain evidence="1">Babe19</strain>
    </source>
</reference>